<dbReference type="Gene3D" id="1.10.150.520">
    <property type="match status" value="1"/>
</dbReference>
<organism evidence="4">
    <name type="scientific">OCS116 cluster bacterium</name>
    <dbReference type="NCBI Taxonomy" id="2030921"/>
    <lineage>
        <taxon>Bacteria</taxon>
        <taxon>Pseudomonadati</taxon>
        <taxon>Pseudomonadota</taxon>
        <taxon>Alphaproteobacteria</taxon>
        <taxon>OCS116 cluster</taxon>
    </lineage>
</organism>
<dbReference type="PRINTS" id="PR00413">
    <property type="entry name" value="HADHALOGNASE"/>
</dbReference>
<accession>A0A2A4Z2L1</accession>
<dbReference type="Pfam" id="PF00702">
    <property type="entry name" value="Hydrolase"/>
    <property type="match status" value="1"/>
</dbReference>
<dbReference type="SUPFAM" id="SSF56784">
    <property type="entry name" value="HAD-like"/>
    <property type="match status" value="1"/>
</dbReference>
<comment type="caution">
    <text evidence="4">The sequence shown here is derived from an EMBL/GenBank/DDBJ whole genome shotgun (WGS) entry which is preliminary data.</text>
</comment>
<dbReference type="InterPro" id="IPR036412">
    <property type="entry name" value="HAD-like_sf"/>
</dbReference>
<dbReference type="EMBL" id="NVUS01000010">
    <property type="protein sequence ID" value="PCJ00798.1"/>
    <property type="molecule type" value="Genomic_DNA"/>
</dbReference>
<dbReference type="NCBIfam" id="TIGR01549">
    <property type="entry name" value="HAD-SF-IA-v1"/>
    <property type="match status" value="1"/>
</dbReference>
<dbReference type="AlphaFoldDB" id="A0A2A4Z2L1"/>
<sequence length="216" mass="23781">MKNYKLIGFDMDGTLCRFVSLFDEVFDQAFAIKKSVVSDVWMAAISANCVRTGIEAVHAIMSNISQTEAQQQLTNFSNLWAQNQRLFDGVVPMLKNLKASGAKLTLITNGPSFMQHAVIDHLGIRDCFDTAFASGDEILGINKPNPACFDRVAQLMNVDAKDCLFIGDGEVNDYQGVQSVGWDALWVKPCNDQSQPKLNDLTASAGQKSPYVMSWS</sequence>
<evidence type="ECO:0000256" key="3">
    <source>
        <dbReference type="ARBA" id="ARBA00022842"/>
    </source>
</evidence>
<keyword evidence="3" id="KW-0460">Magnesium</keyword>
<name>A0A2A4Z2L1_9PROT</name>
<reference evidence="4" key="2">
    <citation type="journal article" date="2018" name="ISME J.">
        <title>A dynamic microbial community with high functional redundancy inhabits the cold, oxic subseafloor aquifer.</title>
        <authorList>
            <person name="Tully B.J."/>
            <person name="Wheat C.G."/>
            <person name="Glazer B.T."/>
            <person name="Huber J.A."/>
        </authorList>
    </citation>
    <scope>NUCLEOTIDE SEQUENCE</scope>
    <source>
        <strain evidence="4">NORP83</strain>
    </source>
</reference>
<dbReference type="InterPro" id="IPR051400">
    <property type="entry name" value="HAD-like_hydrolase"/>
</dbReference>
<dbReference type="InterPro" id="IPR006439">
    <property type="entry name" value="HAD-SF_hydro_IA"/>
</dbReference>
<evidence type="ECO:0000313" key="4">
    <source>
        <dbReference type="EMBL" id="PCJ00798.1"/>
    </source>
</evidence>
<protein>
    <recommendedName>
        <fullName evidence="5">HAD family hydrolase</fullName>
    </recommendedName>
</protein>
<proteinExistence type="predicted"/>
<evidence type="ECO:0000256" key="2">
    <source>
        <dbReference type="ARBA" id="ARBA00022801"/>
    </source>
</evidence>
<dbReference type="Gene3D" id="3.40.50.1000">
    <property type="entry name" value="HAD superfamily/HAD-like"/>
    <property type="match status" value="1"/>
</dbReference>
<gene>
    <name evidence="4" type="ORF">COB13_09330</name>
</gene>
<dbReference type="GO" id="GO:0016787">
    <property type="term" value="F:hydrolase activity"/>
    <property type="evidence" value="ECO:0007669"/>
    <property type="project" value="UniProtKB-KW"/>
</dbReference>
<keyword evidence="2" id="KW-0378">Hydrolase</keyword>
<dbReference type="PANTHER" id="PTHR46470">
    <property type="entry name" value="N-ACYLNEURAMINATE-9-PHOSPHATASE"/>
    <property type="match status" value="1"/>
</dbReference>
<evidence type="ECO:0008006" key="5">
    <source>
        <dbReference type="Google" id="ProtNLM"/>
    </source>
</evidence>
<dbReference type="InterPro" id="IPR023214">
    <property type="entry name" value="HAD_sf"/>
</dbReference>
<reference key="1">
    <citation type="submission" date="2017-08" db="EMBL/GenBank/DDBJ databases">
        <title>A dynamic microbial community with high functional redundancy inhabits the cold, oxic subseafloor aquifer.</title>
        <authorList>
            <person name="Tully B.J."/>
            <person name="Wheat C.G."/>
            <person name="Glazer B.T."/>
            <person name="Huber J.A."/>
        </authorList>
    </citation>
    <scope>NUCLEOTIDE SEQUENCE [LARGE SCALE GENOMIC DNA]</scope>
</reference>
<dbReference type="GO" id="GO:0044281">
    <property type="term" value="P:small molecule metabolic process"/>
    <property type="evidence" value="ECO:0007669"/>
    <property type="project" value="UniProtKB-ARBA"/>
</dbReference>
<dbReference type="SFLD" id="SFLDS00003">
    <property type="entry name" value="Haloacid_Dehalogenase"/>
    <property type="match status" value="1"/>
</dbReference>
<dbReference type="SFLD" id="SFLDG01129">
    <property type="entry name" value="C1.5:_HAD__Beta-PGM__Phosphata"/>
    <property type="match status" value="1"/>
</dbReference>
<evidence type="ECO:0000256" key="1">
    <source>
        <dbReference type="ARBA" id="ARBA00001946"/>
    </source>
</evidence>
<comment type="cofactor">
    <cofactor evidence="1">
        <name>Mg(2+)</name>
        <dbReference type="ChEBI" id="CHEBI:18420"/>
    </cofactor>
</comment>